<dbReference type="GO" id="GO:0022841">
    <property type="term" value="F:potassium ion leak channel activity"/>
    <property type="evidence" value="ECO:0007669"/>
    <property type="project" value="TreeGrafter"/>
</dbReference>
<name>A0A914I750_GLORO</name>
<evidence type="ECO:0000259" key="11">
    <source>
        <dbReference type="Pfam" id="PF07885"/>
    </source>
</evidence>
<feature type="domain" description="Potassium channel" evidence="11">
    <location>
        <begin position="243"/>
        <end position="285"/>
    </location>
</feature>
<dbReference type="Pfam" id="PF07885">
    <property type="entry name" value="Ion_trans_2"/>
    <property type="match status" value="2"/>
</dbReference>
<dbReference type="GO" id="GO:0015271">
    <property type="term" value="F:outward rectifier potassium channel activity"/>
    <property type="evidence" value="ECO:0007669"/>
    <property type="project" value="TreeGrafter"/>
</dbReference>
<evidence type="ECO:0000256" key="1">
    <source>
        <dbReference type="ARBA" id="ARBA00004141"/>
    </source>
</evidence>
<comment type="similarity">
    <text evidence="8">Belongs to the two pore domain potassium channel (TC 1.A.1.8) family.</text>
</comment>
<reference evidence="13" key="1">
    <citation type="submission" date="2022-11" db="UniProtKB">
        <authorList>
            <consortium name="WormBaseParasite"/>
        </authorList>
    </citation>
    <scope>IDENTIFICATION</scope>
</reference>
<dbReference type="PANTHER" id="PTHR11003">
    <property type="entry name" value="POTASSIUM CHANNEL, SUBFAMILY K"/>
    <property type="match status" value="1"/>
</dbReference>
<evidence type="ECO:0000313" key="12">
    <source>
        <dbReference type="Proteomes" id="UP000887572"/>
    </source>
</evidence>
<keyword evidence="4 10" id="KW-1133">Transmembrane helix</keyword>
<dbReference type="InterPro" id="IPR013099">
    <property type="entry name" value="K_chnl_dom"/>
</dbReference>
<feature type="transmembrane region" description="Helical" evidence="10">
    <location>
        <begin position="395"/>
        <end position="416"/>
    </location>
</feature>
<feature type="region of interest" description="Disordered" evidence="9">
    <location>
        <begin position="754"/>
        <end position="851"/>
    </location>
</feature>
<evidence type="ECO:0000256" key="8">
    <source>
        <dbReference type="RuleBase" id="RU003857"/>
    </source>
</evidence>
<keyword evidence="6 10" id="KW-0472">Membrane</keyword>
<keyword evidence="5 8" id="KW-0406">Ion transport</keyword>
<feature type="region of interest" description="Disordered" evidence="9">
    <location>
        <begin position="576"/>
        <end position="598"/>
    </location>
</feature>
<feature type="region of interest" description="Disordered" evidence="9">
    <location>
        <begin position="610"/>
        <end position="651"/>
    </location>
</feature>
<evidence type="ECO:0000256" key="9">
    <source>
        <dbReference type="SAM" id="MobiDB-lite"/>
    </source>
</evidence>
<dbReference type="GO" id="GO:0030322">
    <property type="term" value="P:stabilization of membrane potential"/>
    <property type="evidence" value="ECO:0007669"/>
    <property type="project" value="TreeGrafter"/>
</dbReference>
<keyword evidence="12" id="KW-1185">Reference proteome</keyword>
<evidence type="ECO:0000256" key="3">
    <source>
        <dbReference type="ARBA" id="ARBA00022692"/>
    </source>
</evidence>
<keyword evidence="3 8" id="KW-0812">Transmembrane</keyword>
<keyword evidence="7 8" id="KW-0407">Ion channel</keyword>
<feature type="transmembrane region" description="Helical" evidence="10">
    <location>
        <begin position="253"/>
        <end position="271"/>
    </location>
</feature>
<dbReference type="Proteomes" id="UP000887572">
    <property type="component" value="Unplaced"/>
</dbReference>
<dbReference type="PRINTS" id="PR01333">
    <property type="entry name" value="2POREKCHANEL"/>
</dbReference>
<sequence>MSKIDKVAGDGQQNVPSALTAEASAKTNNAFDYPLIVVHRSSTTSEDSGAGGVSASAPGDGDGHWHDQQIEAAQTAACIEEDGKLSPRMRTIQMMMRGAYCNLTGDCDGVDCISQPEFESNSKLFTIDMKKSTICQHMARFYHKFGIRHFLLVGVLAIYSLLGGLLFQAIERDNEYTSLRTNKEALEAMIGRLAENLTVLLEVRPSDEQQKAMQQLITEYYQTMLKIEGKYIGSVFHKYEHIVFHLSWYFESSVFYAITLFTTIGYGTIACQTTLGRIVSIFYAFDIGQLLLHLLTFCHNCCHNICSSWLRSMAFRILEIDEEAAQVAKAKVEQQQQQQQNNNIVGGPPQRQRHNCWVTNGSAQMPLSESVLISDEVDDEDVDFVDDQPERVVPLFVSVPIVLVYLAFIAIVVSCFDWSNGTNESQLSFFEAFYFAFISLSTIGLGDVMPNNIEFSPILALLFVGGLALLSVVNLTIYQHIQRLFLIVFDHLENYLDEVYFARPVEDDCAFFVFRSLIPNIQLLTLALPIFSENPRNNQTAERIPEPELLQVRRLFSISRTPSLLQSAHYHPRKINRTRTFSTAKSEGQEQNSDARHRATYHTVHGTDFRPTLGILSTAPQSPSRSRGTSIRSRRTSAHKRAGSPSSIRSSRKRAVTVGCHFDYSENDCAAGKAENCQKMYGRASSTAKTVSEKEAIVQREAADVWMPEAELITPPTERRIHFKKVGDRTASPQFDDGITSTAPTAAVVESSSGSAKLIRRTHSERVSQRKHHPHSGLLYVIDETEPHQQTIAGGERLRPRRQRLRPNVGHLSSAPTESGEDENNSAPSPSSPRRVQIRVQPPAADDRRGE</sequence>
<dbReference type="WBParaSite" id="Gr19_v10_g7371.t1">
    <property type="protein sequence ID" value="Gr19_v10_g7371.t1"/>
    <property type="gene ID" value="Gr19_v10_g7371"/>
</dbReference>
<dbReference type="AlphaFoldDB" id="A0A914I750"/>
<feature type="region of interest" description="Disordered" evidence="9">
    <location>
        <begin position="729"/>
        <end position="748"/>
    </location>
</feature>
<feature type="transmembrane region" description="Helical" evidence="10">
    <location>
        <begin position="150"/>
        <end position="170"/>
    </location>
</feature>
<feature type="compositionally biased region" description="Polar residues" evidence="9">
    <location>
        <begin position="739"/>
        <end position="748"/>
    </location>
</feature>
<evidence type="ECO:0000256" key="7">
    <source>
        <dbReference type="ARBA" id="ARBA00023303"/>
    </source>
</evidence>
<evidence type="ECO:0000256" key="5">
    <source>
        <dbReference type="ARBA" id="ARBA00023065"/>
    </source>
</evidence>
<feature type="transmembrane region" description="Helical" evidence="10">
    <location>
        <begin position="458"/>
        <end position="477"/>
    </location>
</feature>
<dbReference type="Gene3D" id="1.10.287.70">
    <property type="match status" value="1"/>
</dbReference>
<protein>
    <submittedName>
        <fullName evidence="13">Potassium channel domain-containing protein</fullName>
    </submittedName>
</protein>
<organism evidence="12 13">
    <name type="scientific">Globodera rostochiensis</name>
    <name type="common">Golden nematode worm</name>
    <name type="synonym">Heterodera rostochiensis</name>
    <dbReference type="NCBI Taxonomy" id="31243"/>
    <lineage>
        <taxon>Eukaryota</taxon>
        <taxon>Metazoa</taxon>
        <taxon>Ecdysozoa</taxon>
        <taxon>Nematoda</taxon>
        <taxon>Chromadorea</taxon>
        <taxon>Rhabditida</taxon>
        <taxon>Tylenchina</taxon>
        <taxon>Tylenchomorpha</taxon>
        <taxon>Tylenchoidea</taxon>
        <taxon>Heteroderidae</taxon>
        <taxon>Heteroderinae</taxon>
        <taxon>Globodera</taxon>
    </lineage>
</organism>
<feature type="compositionally biased region" description="Basic residues" evidence="9">
    <location>
        <begin position="632"/>
        <end position="642"/>
    </location>
</feature>
<comment type="subcellular location">
    <subcellularLocation>
        <location evidence="1">Membrane</location>
        <topology evidence="1">Multi-pass membrane protein</topology>
    </subcellularLocation>
</comment>
<feature type="domain" description="Potassium channel" evidence="11">
    <location>
        <begin position="401"/>
        <end position="472"/>
    </location>
</feature>
<feature type="region of interest" description="Disordered" evidence="9">
    <location>
        <begin position="42"/>
        <end position="63"/>
    </location>
</feature>
<feature type="compositionally biased region" description="Polar residues" evidence="9">
    <location>
        <begin position="578"/>
        <end position="592"/>
    </location>
</feature>
<evidence type="ECO:0000256" key="4">
    <source>
        <dbReference type="ARBA" id="ARBA00022989"/>
    </source>
</evidence>
<accession>A0A914I750</accession>
<proteinExistence type="inferred from homology"/>
<dbReference type="InterPro" id="IPR003280">
    <property type="entry name" value="2pore_dom_K_chnl"/>
</dbReference>
<evidence type="ECO:0000256" key="10">
    <source>
        <dbReference type="SAM" id="Phobius"/>
    </source>
</evidence>
<dbReference type="SUPFAM" id="SSF81324">
    <property type="entry name" value="Voltage-gated potassium channels"/>
    <property type="match status" value="2"/>
</dbReference>
<evidence type="ECO:0000256" key="2">
    <source>
        <dbReference type="ARBA" id="ARBA00022448"/>
    </source>
</evidence>
<dbReference type="GO" id="GO:0005886">
    <property type="term" value="C:plasma membrane"/>
    <property type="evidence" value="ECO:0007669"/>
    <property type="project" value="TreeGrafter"/>
</dbReference>
<evidence type="ECO:0000313" key="13">
    <source>
        <dbReference type="WBParaSite" id="Gr19_v10_g7371.t1"/>
    </source>
</evidence>
<evidence type="ECO:0000256" key="6">
    <source>
        <dbReference type="ARBA" id="ARBA00023136"/>
    </source>
</evidence>
<dbReference type="PANTHER" id="PTHR11003:SF66">
    <property type="entry name" value="POTASSIUM CHANNEL DOMAIN-CONTAINING PROTEIN"/>
    <property type="match status" value="1"/>
</dbReference>
<keyword evidence="2 8" id="KW-0813">Transport</keyword>
<feature type="transmembrane region" description="Helical" evidence="10">
    <location>
        <begin position="428"/>
        <end position="446"/>
    </location>
</feature>